<protein>
    <recommendedName>
        <fullName evidence="3">alpha-glucosidase</fullName>
        <ecNumber evidence="3">3.2.1.20</ecNumber>
    </recommendedName>
    <alternativeName>
        <fullName evidence="8">Maltase</fullName>
    </alternativeName>
</protein>
<dbReference type="Gene3D" id="2.60.40.1760">
    <property type="entry name" value="glycosyl hydrolase (family 31)"/>
    <property type="match status" value="1"/>
</dbReference>
<dbReference type="InterPro" id="IPR005085">
    <property type="entry name" value="CBM25"/>
</dbReference>
<dbReference type="OMA" id="PYVINHD"/>
<dbReference type="GO" id="GO:0090599">
    <property type="term" value="F:alpha-glucosidase activity"/>
    <property type="evidence" value="ECO:0007669"/>
    <property type="project" value="UniProtKB-ARBA"/>
</dbReference>
<dbReference type="AlphaFoldDB" id="W2R636"/>
<dbReference type="Pfam" id="PF21365">
    <property type="entry name" value="Glyco_hydro_31_3rd"/>
    <property type="match status" value="1"/>
</dbReference>
<name>W2R636_PHYN3</name>
<dbReference type="STRING" id="761204.W2R636"/>
<reference evidence="11" key="1">
    <citation type="submission" date="2011-12" db="EMBL/GenBank/DDBJ databases">
        <authorList>
            <consortium name="The Broad Institute Genome Sequencing Platform"/>
            <person name="Russ C."/>
            <person name="Tyler B."/>
            <person name="Panabieres F."/>
            <person name="Shan W."/>
            <person name="Tripathy S."/>
            <person name="Grunwald N."/>
            <person name="Machado M."/>
            <person name="Young S.K."/>
            <person name="Zeng Q."/>
            <person name="Gargeya S."/>
            <person name="Fitzgerald M."/>
            <person name="Haas B."/>
            <person name="Abouelleil A."/>
            <person name="Alvarado L."/>
            <person name="Arachchi H.M."/>
            <person name="Berlin A."/>
            <person name="Chapman S.B."/>
            <person name="Gearin G."/>
            <person name="Goldberg J."/>
            <person name="Griggs A."/>
            <person name="Gujja S."/>
            <person name="Hansen M."/>
            <person name="Heiman D."/>
            <person name="Howarth C."/>
            <person name="Larimer J."/>
            <person name="Lui A."/>
            <person name="MacDonald P.J.P."/>
            <person name="McCowen C."/>
            <person name="Montmayeur A."/>
            <person name="Murphy C."/>
            <person name="Neiman D."/>
            <person name="Pearson M."/>
            <person name="Priest M."/>
            <person name="Roberts A."/>
            <person name="Saif S."/>
            <person name="Shea T."/>
            <person name="Sisk P."/>
            <person name="Stolte C."/>
            <person name="Sykes S."/>
            <person name="Wortman J."/>
            <person name="Nusbaum C."/>
            <person name="Birren B."/>
        </authorList>
    </citation>
    <scope>NUCLEOTIDE SEQUENCE [LARGE SCALE GENOMIC DNA]</scope>
    <source>
        <strain evidence="11">INRA-310</strain>
    </source>
</reference>
<evidence type="ECO:0000256" key="3">
    <source>
        <dbReference type="ARBA" id="ARBA00012741"/>
    </source>
</evidence>
<dbReference type="CDD" id="cd06602">
    <property type="entry name" value="GH31_MGAM_SI_GAA"/>
    <property type="match status" value="1"/>
</dbReference>
<dbReference type="PROSITE" id="PS00129">
    <property type="entry name" value="GLYCOSYL_HYDROL_F31_1"/>
    <property type="match status" value="1"/>
</dbReference>
<reference evidence="10 11" key="2">
    <citation type="submission" date="2013-11" db="EMBL/GenBank/DDBJ databases">
        <title>The Genome Sequence of Phytophthora parasitica INRA-310.</title>
        <authorList>
            <consortium name="The Broad Institute Genomics Platform"/>
            <person name="Russ C."/>
            <person name="Tyler B."/>
            <person name="Panabieres F."/>
            <person name="Shan W."/>
            <person name="Tripathy S."/>
            <person name="Grunwald N."/>
            <person name="Machado M."/>
            <person name="Johnson C.S."/>
            <person name="Arredondo F."/>
            <person name="Hong C."/>
            <person name="Coffey M."/>
            <person name="Young S.K."/>
            <person name="Zeng Q."/>
            <person name="Gargeya S."/>
            <person name="Fitzgerald M."/>
            <person name="Abouelleil A."/>
            <person name="Alvarado L."/>
            <person name="Chapman S.B."/>
            <person name="Gainer-Dewar J."/>
            <person name="Goldberg J."/>
            <person name="Griggs A."/>
            <person name="Gujja S."/>
            <person name="Hansen M."/>
            <person name="Howarth C."/>
            <person name="Imamovic A."/>
            <person name="Ireland A."/>
            <person name="Larimer J."/>
            <person name="McCowan C."/>
            <person name="Murphy C."/>
            <person name="Pearson M."/>
            <person name="Poon T.W."/>
            <person name="Priest M."/>
            <person name="Roberts A."/>
            <person name="Saif S."/>
            <person name="Shea T."/>
            <person name="Sykes S."/>
            <person name="Wortman J."/>
            <person name="Nusbaum C."/>
            <person name="Birren B."/>
        </authorList>
    </citation>
    <scope>NUCLEOTIDE SEQUENCE [LARGE SCALE GENOMIC DNA]</scope>
    <source>
        <strain evidence="10 11">INRA-310</strain>
    </source>
</reference>
<gene>
    <name evidence="10" type="ORF">PPTG_01216</name>
</gene>
<dbReference type="Pfam" id="PF13802">
    <property type="entry name" value="Gal_mutarotas_2"/>
    <property type="match status" value="1"/>
</dbReference>
<dbReference type="EC" id="3.2.1.20" evidence="3"/>
<dbReference type="GeneID" id="20171527"/>
<dbReference type="Proteomes" id="UP000018817">
    <property type="component" value="Unassembled WGS sequence"/>
</dbReference>
<organism evidence="10 11">
    <name type="scientific">Phytophthora nicotianae (strain INRA-310)</name>
    <name type="common">Phytophthora parasitica</name>
    <dbReference type="NCBI Taxonomy" id="761204"/>
    <lineage>
        <taxon>Eukaryota</taxon>
        <taxon>Sar</taxon>
        <taxon>Stramenopiles</taxon>
        <taxon>Oomycota</taxon>
        <taxon>Peronosporomycetes</taxon>
        <taxon>Peronosporales</taxon>
        <taxon>Peronosporaceae</taxon>
        <taxon>Phytophthora</taxon>
    </lineage>
</organism>
<evidence type="ECO:0000259" key="9">
    <source>
        <dbReference type="SMART" id="SM01066"/>
    </source>
</evidence>
<evidence type="ECO:0000313" key="11">
    <source>
        <dbReference type="Proteomes" id="UP000018817"/>
    </source>
</evidence>
<evidence type="ECO:0000313" key="10">
    <source>
        <dbReference type="EMBL" id="ETN20837.1"/>
    </source>
</evidence>
<feature type="domain" description="Carbohydrate binding module family 25" evidence="9">
    <location>
        <begin position="90"/>
        <end position="174"/>
    </location>
</feature>
<comment type="catalytic activity">
    <reaction evidence="1">
        <text>Hydrolysis of terminal, non-reducing (1-&gt;4)-linked alpha-D-glucose residues with release of alpha-D-glucose.</text>
        <dbReference type="EC" id="3.2.1.20"/>
    </reaction>
</comment>
<dbReference type="SMART" id="SM01066">
    <property type="entry name" value="CBM_25"/>
    <property type="match status" value="2"/>
</dbReference>
<dbReference type="GO" id="GO:0005975">
    <property type="term" value="P:carbohydrate metabolic process"/>
    <property type="evidence" value="ECO:0007669"/>
    <property type="project" value="InterPro"/>
</dbReference>
<evidence type="ECO:0000256" key="4">
    <source>
        <dbReference type="ARBA" id="ARBA00022729"/>
    </source>
</evidence>
<proteinExistence type="inferred from homology"/>
<evidence type="ECO:0000256" key="5">
    <source>
        <dbReference type="ARBA" id="ARBA00022801"/>
    </source>
</evidence>
<keyword evidence="4" id="KW-0732">Signal</keyword>
<dbReference type="Gene3D" id="3.20.20.80">
    <property type="entry name" value="Glycosidases"/>
    <property type="match status" value="1"/>
</dbReference>
<keyword evidence="7" id="KW-0326">Glycosidase</keyword>
<dbReference type="InterPro" id="IPR048395">
    <property type="entry name" value="Glyco_hydro_31_C"/>
</dbReference>
<dbReference type="PANTHER" id="PTHR22762:SF133">
    <property type="entry name" value="P-TYPE DOMAIN-CONTAINING PROTEIN"/>
    <property type="match status" value="1"/>
</dbReference>
<dbReference type="Gene3D" id="2.60.40.1180">
    <property type="entry name" value="Golgi alpha-mannosidase II"/>
    <property type="match status" value="2"/>
</dbReference>
<dbReference type="InterPro" id="IPR000322">
    <property type="entry name" value="Glyco_hydro_31_TIM"/>
</dbReference>
<feature type="domain" description="Carbohydrate binding module family 25" evidence="9">
    <location>
        <begin position="197"/>
        <end position="280"/>
    </location>
</feature>
<evidence type="ECO:0000256" key="1">
    <source>
        <dbReference type="ARBA" id="ARBA00001657"/>
    </source>
</evidence>
<dbReference type="InterPro" id="IPR013780">
    <property type="entry name" value="Glyco_hydro_b"/>
</dbReference>
<dbReference type="InterPro" id="IPR030458">
    <property type="entry name" value="Glyco_hydro_31_AS"/>
</dbReference>
<dbReference type="PROSITE" id="PS00707">
    <property type="entry name" value="GLYCOSYL_HYDROL_F31_2"/>
    <property type="match status" value="1"/>
</dbReference>
<dbReference type="CDD" id="cd14752">
    <property type="entry name" value="GH31_N"/>
    <property type="match status" value="1"/>
</dbReference>
<evidence type="ECO:0000256" key="6">
    <source>
        <dbReference type="ARBA" id="ARBA00023180"/>
    </source>
</evidence>
<dbReference type="PANTHER" id="PTHR22762">
    <property type="entry name" value="ALPHA-GLUCOSIDASE"/>
    <property type="match status" value="1"/>
</dbReference>
<evidence type="ECO:0000256" key="8">
    <source>
        <dbReference type="ARBA" id="ARBA00041343"/>
    </source>
</evidence>
<dbReference type="VEuPathDB" id="FungiDB:PPTG_01216"/>
<dbReference type="EMBL" id="KI669563">
    <property type="protein sequence ID" value="ETN20837.1"/>
    <property type="molecule type" value="Genomic_DNA"/>
</dbReference>
<dbReference type="Gene3D" id="2.60.40.10">
    <property type="entry name" value="Immunoglobulins"/>
    <property type="match status" value="2"/>
</dbReference>
<dbReference type="FunFam" id="2.60.40.1180:FF:000044">
    <property type="entry name" value="Alpha-glucosidase 1"/>
    <property type="match status" value="1"/>
</dbReference>
<dbReference type="InterPro" id="IPR013783">
    <property type="entry name" value="Ig-like_fold"/>
</dbReference>
<dbReference type="GO" id="GO:2001070">
    <property type="term" value="F:starch binding"/>
    <property type="evidence" value="ECO:0007669"/>
    <property type="project" value="InterPro"/>
</dbReference>
<keyword evidence="5" id="KW-0378">Hydrolase</keyword>
<dbReference type="SUPFAM" id="SSF51011">
    <property type="entry name" value="Glycosyl hydrolase domain"/>
    <property type="match status" value="1"/>
</dbReference>
<dbReference type="OrthoDB" id="5839090at2759"/>
<evidence type="ECO:0000256" key="7">
    <source>
        <dbReference type="ARBA" id="ARBA00023295"/>
    </source>
</evidence>
<dbReference type="InterPro" id="IPR030459">
    <property type="entry name" value="Glyco_hydro_31_CS"/>
</dbReference>
<accession>W2R636</accession>
<dbReference type="InterPro" id="IPR011013">
    <property type="entry name" value="Gal_mutarotase_sf_dom"/>
</dbReference>
<keyword evidence="6" id="KW-0325">Glycoprotein</keyword>
<dbReference type="SUPFAM" id="SSF51445">
    <property type="entry name" value="(Trans)glycosidases"/>
    <property type="match status" value="1"/>
</dbReference>
<comment type="similarity">
    <text evidence="2">Belongs to the glycosyl hydrolase 31 family.</text>
</comment>
<dbReference type="SUPFAM" id="SSF74650">
    <property type="entry name" value="Galactose mutarotase-like"/>
    <property type="match status" value="1"/>
</dbReference>
<sequence length="1142" mass="123943">MLQLPRGPSTSAPRSPSLVTRICWRRNSVELQRRQAPVSHSSICFLLSSKTMTLFTARLHRSAAFIGCMALVSNLLTSVTTAQTTVSTGGTSVHVLFQTDKWVTPNIHYKAGSGSWTTSPGVAMSASNNSAYPSNDGWFQFDVSSATSLEFVFNDGVGAVWDNNNNANYKVSVAGTYSVVSKVSDFKTGDLVRPSDGTGYHILFQPITWAKPYMHFNAGSGWTTVPGYIMTPSTYAGKFSAANGWYQYDISSTSSVEITFNDGNGVWDSNLNANYIRTSPGTYAFVNQNTAAPTTSPSVQGYINGPGYSVTSASEDAGVLTINLAVNTASTSTSYGSDLSALVVTVTKTEKDSVRVKILDKNSKRWEVPRDLFTAGSLGTDSTATSAATDPLYSFNYTQNPFTFKVVRKSDGYTLFDSSGISLVVKDQYLQVATALGSDLSVYGIGESTRDNFKMSSGDKQTLWARDQGSATPIVNTYGSHPFFLGINSAGQAHGVLLLNSNGMDVTMDSGHLVYQAIGGVLDFNIVVGPTPANVVSQYTKLIGRPKLMPYWSYGFHQCRWGYGSVDALRTVVNKYKSSNLPLDVIWADIDYMKNFHDFTLDPVNFPQAKMAAFMDEIHSSGQKFVPIIDPGIPDDTNDYAYTKGLSMDIFIKDTSGKPYLGQVWPGPTVFPDFFHPDAKSYWGEQIQLMYKSYNFDGLWIDMNELANFCPGTTCVRQSGVTCPNTGSISAITTCCLKCSGDGNKFDNPPFAINNVNSRDAIYNKGISTSALQYGNIRQYDTHNLYGITESIVTNAVQEELANKRSFVLSRSTFPGSGAHVAHWTGDNAATWNDLRWSVPTILKFGLFGIPMVGADICGFSGASNMELCARWTALGSFYPFARNHNNLESPAQETYVWPEVATVGQKFIGMRYRLLPYIYTLGYHAHVDGLPIARPLLMEFPTDTATYGINHQFMLGNALLVTPVVNQGATSVTGYYPAGVWYNIFDYSKISSTGRSVTTTVTLYDMPVHIRGGTILAMHQAALTSTAARLTPFDILVALPATGSANGDLYLDDGETISNPSATIVKFAASAGTFTSTVEKNDYAGAHSSLVNKIIVLGVTSSPSSVSLGSISKYDSATQRLEISLSSVKQAIDTSFTITWK</sequence>
<dbReference type="Pfam" id="PF03423">
    <property type="entry name" value="CBM_25"/>
    <property type="match status" value="2"/>
</dbReference>
<dbReference type="Pfam" id="PF01055">
    <property type="entry name" value="Glyco_hydro_31_2nd"/>
    <property type="match status" value="1"/>
</dbReference>
<dbReference type="InterPro" id="IPR017853">
    <property type="entry name" value="GH"/>
</dbReference>
<evidence type="ECO:0000256" key="2">
    <source>
        <dbReference type="ARBA" id="ARBA00007806"/>
    </source>
</evidence>
<dbReference type="RefSeq" id="XP_008892701.1">
    <property type="nucleotide sequence ID" value="XM_008894453.1"/>
</dbReference>
<dbReference type="InterPro" id="IPR025887">
    <property type="entry name" value="Glyco_hydro_31_N_dom"/>
</dbReference>